<dbReference type="OrthoDB" id="631241at2759"/>
<dbReference type="PANTHER" id="PTHR47926">
    <property type="entry name" value="PENTATRICOPEPTIDE REPEAT-CONTAINING PROTEIN"/>
    <property type="match status" value="1"/>
</dbReference>
<dbReference type="Gramene" id="OE9D001696T1">
    <property type="protein sequence ID" value="OE9D001696C1"/>
    <property type="gene ID" value="OE9D001696"/>
</dbReference>
<organism evidence="3 4">
    <name type="scientific">Olea europaea subsp. europaea</name>
    <dbReference type="NCBI Taxonomy" id="158383"/>
    <lineage>
        <taxon>Eukaryota</taxon>
        <taxon>Viridiplantae</taxon>
        <taxon>Streptophyta</taxon>
        <taxon>Embryophyta</taxon>
        <taxon>Tracheophyta</taxon>
        <taxon>Spermatophyta</taxon>
        <taxon>Magnoliopsida</taxon>
        <taxon>eudicotyledons</taxon>
        <taxon>Gunneridae</taxon>
        <taxon>Pentapetalae</taxon>
        <taxon>asterids</taxon>
        <taxon>lamiids</taxon>
        <taxon>Lamiales</taxon>
        <taxon>Oleaceae</taxon>
        <taxon>Oleeae</taxon>
        <taxon>Olea</taxon>
    </lineage>
</organism>
<keyword evidence="4" id="KW-1185">Reference proteome</keyword>
<evidence type="ECO:0000313" key="4">
    <source>
        <dbReference type="Proteomes" id="UP000594638"/>
    </source>
</evidence>
<evidence type="ECO:0000256" key="1">
    <source>
        <dbReference type="ARBA" id="ARBA00022737"/>
    </source>
</evidence>
<feature type="non-terminal residue" evidence="3">
    <location>
        <position position="117"/>
    </location>
</feature>
<dbReference type="PROSITE" id="PS51375">
    <property type="entry name" value="PPR"/>
    <property type="match status" value="1"/>
</dbReference>
<evidence type="ECO:0000256" key="2">
    <source>
        <dbReference type="PROSITE-ProRule" id="PRU00708"/>
    </source>
</evidence>
<keyword evidence="1" id="KW-0677">Repeat</keyword>
<dbReference type="InterPro" id="IPR011990">
    <property type="entry name" value="TPR-like_helical_dom_sf"/>
</dbReference>
<protein>
    <submittedName>
        <fullName evidence="3">Pentatricopeptide repeat-containing At3g14730</fullName>
    </submittedName>
</protein>
<proteinExistence type="predicted"/>
<dbReference type="InterPro" id="IPR002885">
    <property type="entry name" value="PPR_rpt"/>
</dbReference>
<dbReference type="Proteomes" id="UP000594638">
    <property type="component" value="Unassembled WGS sequence"/>
</dbReference>
<gene>
    <name evidence="3" type="ORF">OLEA9_D001696</name>
</gene>
<evidence type="ECO:0000313" key="3">
    <source>
        <dbReference type="EMBL" id="CAA3013633.1"/>
    </source>
</evidence>
<comment type="caution">
    <text evidence="3">The sequence shown here is derived from an EMBL/GenBank/DDBJ whole genome shotgun (WGS) entry which is preliminary data.</text>
</comment>
<reference evidence="3 4" key="1">
    <citation type="submission" date="2019-12" db="EMBL/GenBank/DDBJ databases">
        <authorList>
            <person name="Alioto T."/>
            <person name="Alioto T."/>
            <person name="Gomez Garrido J."/>
        </authorList>
    </citation>
    <scope>NUCLEOTIDE SEQUENCE [LARGE SCALE GENOMIC DNA]</scope>
</reference>
<dbReference type="NCBIfam" id="TIGR00756">
    <property type="entry name" value="PPR"/>
    <property type="match status" value="1"/>
</dbReference>
<accession>A0A8S0UAP8</accession>
<dbReference type="InterPro" id="IPR046960">
    <property type="entry name" value="PPR_At4g14850-like_plant"/>
</dbReference>
<sequence>MDFHVSNGIHNVFVYNAIITGFTVNDMANEALEFYCKIQLIGIEPDKFIFPCAIKACPDSVSLKKIHGLLFRLHLEFDLFIDSALVRCYLKLDLINEALEMFEELPKIEMMMCFGML</sequence>
<dbReference type="GO" id="GO:0003723">
    <property type="term" value="F:RNA binding"/>
    <property type="evidence" value="ECO:0007669"/>
    <property type="project" value="InterPro"/>
</dbReference>
<name>A0A8S0UAP8_OLEEU</name>
<feature type="repeat" description="PPR" evidence="2">
    <location>
        <begin position="11"/>
        <end position="45"/>
    </location>
</feature>
<dbReference type="AlphaFoldDB" id="A0A8S0UAP8"/>
<dbReference type="Gene3D" id="1.25.40.10">
    <property type="entry name" value="Tetratricopeptide repeat domain"/>
    <property type="match status" value="1"/>
</dbReference>
<dbReference type="GO" id="GO:0009451">
    <property type="term" value="P:RNA modification"/>
    <property type="evidence" value="ECO:0007669"/>
    <property type="project" value="InterPro"/>
</dbReference>
<dbReference type="EMBL" id="CACTIH010007445">
    <property type="protein sequence ID" value="CAA3013633.1"/>
    <property type="molecule type" value="Genomic_DNA"/>
</dbReference>
<dbReference type="Pfam" id="PF01535">
    <property type="entry name" value="PPR"/>
    <property type="match status" value="2"/>
</dbReference>